<evidence type="ECO:0000313" key="3">
    <source>
        <dbReference type="Proteomes" id="UP000031327"/>
    </source>
</evidence>
<dbReference type="Pfam" id="PF04402">
    <property type="entry name" value="SIMPL"/>
    <property type="match status" value="1"/>
</dbReference>
<dbReference type="PANTHER" id="PTHR34387:SF1">
    <property type="entry name" value="PERIPLASMIC IMMUNOGENIC PROTEIN"/>
    <property type="match status" value="1"/>
</dbReference>
<organism evidence="2 3">
    <name type="scientific">Pseudoalteromonas luteoviolacea</name>
    <dbReference type="NCBI Taxonomy" id="43657"/>
    <lineage>
        <taxon>Bacteria</taxon>
        <taxon>Pseudomonadati</taxon>
        <taxon>Pseudomonadota</taxon>
        <taxon>Gammaproteobacteria</taxon>
        <taxon>Alteromonadales</taxon>
        <taxon>Pseudoalteromonadaceae</taxon>
        <taxon>Pseudoalteromonas</taxon>
    </lineage>
</organism>
<dbReference type="InterPro" id="IPR052022">
    <property type="entry name" value="26kDa_periplasmic_antigen"/>
</dbReference>
<feature type="chain" id="PRO_5002155033" description="DUF541 domain-containing protein" evidence="1">
    <location>
        <begin position="19"/>
        <end position="238"/>
    </location>
</feature>
<dbReference type="OrthoDB" id="5985609at2"/>
<dbReference type="InterPro" id="IPR007497">
    <property type="entry name" value="SIMPL/DUF541"/>
</dbReference>
<dbReference type="PANTHER" id="PTHR34387">
    <property type="entry name" value="SLR1258 PROTEIN"/>
    <property type="match status" value="1"/>
</dbReference>
<reference evidence="2 3" key="1">
    <citation type="submission" date="2014-12" db="EMBL/GenBank/DDBJ databases">
        <title>Draft Genome Sequence of Pseudoalteromonas luteoviolacea HI1.</title>
        <authorList>
            <person name="Asahina A.Y."/>
            <person name="Hadfield M.G."/>
        </authorList>
    </citation>
    <scope>NUCLEOTIDE SEQUENCE [LARGE SCALE GENOMIC DNA]</scope>
    <source>
        <strain evidence="2 3">HI1</strain>
    </source>
</reference>
<dbReference type="RefSeq" id="WP_039610794.1">
    <property type="nucleotide sequence ID" value="NZ_JWIC01000007.1"/>
</dbReference>
<dbReference type="EMBL" id="JWIC01000007">
    <property type="protein sequence ID" value="KID56221.1"/>
    <property type="molecule type" value="Genomic_DNA"/>
</dbReference>
<protein>
    <recommendedName>
        <fullName evidence="4">DUF541 domain-containing protein</fullName>
    </recommendedName>
</protein>
<name>A0A0C1Q6G3_9GAMM</name>
<dbReference type="Proteomes" id="UP000031327">
    <property type="component" value="Unassembled WGS sequence"/>
</dbReference>
<comment type="caution">
    <text evidence="2">The sequence shown here is derived from an EMBL/GenBank/DDBJ whole genome shotgun (WGS) entry which is preliminary data.</text>
</comment>
<evidence type="ECO:0000256" key="1">
    <source>
        <dbReference type="SAM" id="SignalP"/>
    </source>
</evidence>
<dbReference type="Gene3D" id="3.30.110.170">
    <property type="entry name" value="Protein of unknown function (DUF541), domain 1"/>
    <property type="match status" value="1"/>
</dbReference>
<evidence type="ECO:0008006" key="4">
    <source>
        <dbReference type="Google" id="ProtNLM"/>
    </source>
</evidence>
<proteinExistence type="predicted"/>
<sequence length="238" mass="26331">MKAIYFALTSLCAMSVYAHSPLPDNRHVSIQGSATVETKPDLADISFEVEVMKNTALSAKQELDKRVNALLDGLSTFDIKDEHVSASSLLTEPNIIYDDEDNPVESGYIATRSITVTLTDINKLNDFLNFALSVKIDTIDDIKFRSSKSSQYQQEATMRAVRNAKKKANMYAKAFGAKLGQIYSIDPNAHGSRYQYGIERIEVTGSQIDSAYLSTGRYLQATITFSASVNAVFDLEIE</sequence>
<dbReference type="GO" id="GO:0006974">
    <property type="term" value="P:DNA damage response"/>
    <property type="evidence" value="ECO:0007669"/>
    <property type="project" value="TreeGrafter"/>
</dbReference>
<feature type="signal peptide" evidence="1">
    <location>
        <begin position="1"/>
        <end position="18"/>
    </location>
</feature>
<keyword evidence="1" id="KW-0732">Signal</keyword>
<dbReference type="Gene3D" id="3.30.70.2970">
    <property type="entry name" value="Protein of unknown function (DUF541), domain 2"/>
    <property type="match status" value="1"/>
</dbReference>
<accession>A0A0C1Q6G3</accession>
<gene>
    <name evidence="2" type="ORF">JF50_18305</name>
</gene>
<evidence type="ECO:0000313" key="2">
    <source>
        <dbReference type="EMBL" id="KID56221.1"/>
    </source>
</evidence>
<dbReference type="AlphaFoldDB" id="A0A0C1Q6G3"/>